<organism evidence="1 2">
    <name type="scientific">Guptibacillus hwajinpoensis</name>
    <dbReference type="NCBI Taxonomy" id="208199"/>
    <lineage>
        <taxon>Bacteria</taxon>
        <taxon>Bacillati</taxon>
        <taxon>Bacillota</taxon>
        <taxon>Bacilli</taxon>
        <taxon>Bacillales</taxon>
        <taxon>Guptibacillaceae</taxon>
        <taxon>Guptibacillus</taxon>
    </lineage>
</organism>
<dbReference type="Proteomes" id="UP000310541">
    <property type="component" value="Unassembled WGS sequence"/>
</dbReference>
<evidence type="ECO:0000313" key="1">
    <source>
        <dbReference type="EMBL" id="TKD69392.1"/>
    </source>
</evidence>
<dbReference type="EMBL" id="SWFM01000004">
    <property type="protein sequence ID" value="TKD69392.1"/>
    <property type="molecule type" value="Genomic_DNA"/>
</dbReference>
<dbReference type="AlphaFoldDB" id="A0A4U1MG73"/>
<sequence length="251" mass="29000">MNKKKKSVAVGIVILIGILMSVYGYRQPDLLGQATQVAYEEFENDFKDRYGKDPEGITVTSAVESSNSWIIAFATEDRSPETERVAEYEVTEDLTIQNSSWYVADQIKAYKDLVSAHNKGNKEAYLQSYSHRLSSHSLQKLEKKFNLDRKEEHFLASREVNLINSYDKTAILLSEESHVFNQEVKYNLDSFIILNKENGEWKVLEKLPFKKTGKGNYDSSSNFDNTEEVIEKIEQTYDIAVERYEWAFEQS</sequence>
<comment type="caution">
    <text evidence="1">The sequence shown here is derived from an EMBL/GenBank/DDBJ whole genome shotgun (WGS) entry which is preliminary data.</text>
</comment>
<proteinExistence type="predicted"/>
<reference evidence="1 2" key="1">
    <citation type="submission" date="2019-04" db="EMBL/GenBank/DDBJ databases">
        <title>Genome sequence of Bacillus hwajinpoensis strain Y2.</title>
        <authorList>
            <person name="Fair J.L."/>
            <person name="Maclea K.S."/>
        </authorList>
    </citation>
    <scope>NUCLEOTIDE SEQUENCE [LARGE SCALE GENOMIC DNA]</scope>
    <source>
        <strain evidence="1 2">Y2</strain>
    </source>
</reference>
<dbReference type="RefSeq" id="WP_136948056.1">
    <property type="nucleotide sequence ID" value="NZ_SWFM01000004.1"/>
</dbReference>
<protein>
    <submittedName>
        <fullName evidence="1">Uncharacterized protein</fullName>
    </submittedName>
</protein>
<gene>
    <name evidence="1" type="ORF">FBF83_15505</name>
</gene>
<evidence type="ECO:0000313" key="2">
    <source>
        <dbReference type="Proteomes" id="UP000310541"/>
    </source>
</evidence>
<dbReference type="OrthoDB" id="9820223at2"/>
<accession>A0A4U1MG73</accession>
<name>A0A4U1MG73_9BACL</name>